<dbReference type="Pfam" id="PF00578">
    <property type="entry name" value="AhpC-TSA"/>
    <property type="match status" value="1"/>
</dbReference>
<dbReference type="InterPro" id="IPR000866">
    <property type="entry name" value="AhpC/TSA"/>
</dbReference>
<feature type="non-terminal residue" evidence="2">
    <location>
        <position position="155"/>
    </location>
</feature>
<gene>
    <name evidence="2" type="ORF">METZ01_LOCUS298814</name>
</gene>
<dbReference type="InterPro" id="IPR036249">
    <property type="entry name" value="Thioredoxin-like_sf"/>
</dbReference>
<dbReference type="InterPro" id="IPR013766">
    <property type="entry name" value="Thioredoxin_domain"/>
</dbReference>
<reference evidence="2" key="1">
    <citation type="submission" date="2018-05" db="EMBL/GenBank/DDBJ databases">
        <authorList>
            <person name="Lanie J.A."/>
            <person name="Ng W.-L."/>
            <person name="Kazmierczak K.M."/>
            <person name="Andrzejewski T.M."/>
            <person name="Davidsen T.M."/>
            <person name="Wayne K.J."/>
            <person name="Tettelin H."/>
            <person name="Glass J.I."/>
            <person name="Rusch D."/>
            <person name="Podicherti R."/>
            <person name="Tsui H.-C.T."/>
            <person name="Winkler M.E."/>
        </authorList>
    </citation>
    <scope>NUCLEOTIDE SEQUENCE</scope>
</reference>
<dbReference type="GO" id="GO:0016209">
    <property type="term" value="F:antioxidant activity"/>
    <property type="evidence" value="ECO:0007669"/>
    <property type="project" value="InterPro"/>
</dbReference>
<dbReference type="SUPFAM" id="SSF52833">
    <property type="entry name" value="Thioredoxin-like"/>
    <property type="match status" value="1"/>
</dbReference>
<dbReference type="PROSITE" id="PS51352">
    <property type="entry name" value="THIOREDOXIN_2"/>
    <property type="match status" value="1"/>
</dbReference>
<sequence>MNKTLLKYPIIIFLLIFLLSLNEVSLAQDQTQLPSFRIRNLSGELFDSRKHLGKPLVLSFFFTRCPPCRKEMPALHQFMSQEGLLEELLFVDSYVKALKIVDEPDTERKIKNFINLIKIPPERVYFDEIGTLLKIMSQSGAFPNAKRIGTLVLYP</sequence>
<dbReference type="GO" id="GO:0016491">
    <property type="term" value="F:oxidoreductase activity"/>
    <property type="evidence" value="ECO:0007669"/>
    <property type="project" value="InterPro"/>
</dbReference>
<name>A0A382MBD8_9ZZZZ</name>
<proteinExistence type="predicted"/>
<evidence type="ECO:0000259" key="1">
    <source>
        <dbReference type="PROSITE" id="PS51352"/>
    </source>
</evidence>
<feature type="domain" description="Thioredoxin" evidence="1">
    <location>
        <begin position="27"/>
        <end position="155"/>
    </location>
</feature>
<organism evidence="2">
    <name type="scientific">marine metagenome</name>
    <dbReference type="NCBI Taxonomy" id="408172"/>
    <lineage>
        <taxon>unclassified sequences</taxon>
        <taxon>metagenomes</taxon>
        <taxon>ecological metagenomes</taxon>
    </lineage>
</organism>
<dbReference type="Gene3D" id="3.40.30.10">
    <property type="entry name" value="Glutaredoxin"/>
    <property type="match status" value="1"/>
</dbReference>
<evidence type="ECO:0000313" key="2">
    <source>
        <dbReference type="EMBL" id="SVC45960.1"/>
    </source>
</evidence>
<accession>A0A382MBD8</accession>
<dbReference type="EMBL" id="UINC01092406">
    <property type="protein sequence ID" value="SVC45960.1"/>
    <property type="molecule type" value="Genomic_DNA"/>
</dbReference>
<protein>
    <recommendedName>
        <fullName evidence="1">Thioredoxin domain-containing protein</fullName>
    </recommendedName>
</protein>
<dbReference type="AlphaFoldDB" id="A0A382MBD8"/>
<dbReference type="CDD" id="cd02966">
    <property type="entry name" value="TlpA_like_family"/>
    <property type="match status" value="1"/>
</dbReference>